<dbReference type="GO" id="GO:0000981">
    <property type="term" value="F:DNA-binding transcription factor activity, RNA polymerase II-specific"/>
    <property type="evidence" value="ECO:0007669"/>
    <property type="project" value="TreeGrafter"/>
</dbReference>
<feature type="domain" description="C2H2-type" evidence="12">
    <location>
        <begin position="330"/>
        <end position="355"/>
    </location>
</feature>
<feature type="domain" description="C2H2-type" evidence="12">
    <location>
        <begin position="213"/>
        <end position="240"/>
    </location>
</feature>
<organism evidence="13 14">
    <name type="scientific">Eptatretus burgeri</name>
    <name type="common">Inshore hagfish</name>
    <dbReference type="NCBI Taxonomy" id="7764"/>
    <lineage>
        <taxon>Eukaryota</taxon>
        <taxon>Metazoa</taxon>
        <taxon>Chordata</taxon>
        <taxon>Craniata</taxon>
        <taxon>Vertebrata</taxon>
        <taxon>Cyclostomata</taxon>
        <taxon>Myxini</taxon>
        <taxon>Myxiniformes</taxon>
        <taxon>Myxinidae</taxon>
        <taxon>Eptatretinae</taxon>
        <taxon>Eptatretus</taxon>
    </lineage>
</organism>
<feature type="compositionally biased region" description="Acidic residues" evidence="11">
    <location>
        <begin position="161"/>
        <end position="173"/>
    </location>
</feature>
<sequence>MYEGRLRIDALPVEDVLAAASYLHMHDIVKVCKQRLRDAASGDAERPVGRVKTEAESSEDAGKSLGEYAGSQTTVDRRIPSPRPMQLTLGRLPVENVLDLSFRRGWEAPTVKSVLVEEEMTEIEEEERIESRLPMTVVMPQNSGRASCDLSEKVPSTSSEAEQEEEESSDEVETSGPTATAAAAAFGLLREPLDDPLLSCGPGALLGPSGMVYACPLCGQAVSSPQALQLHLSLHFGERGTLRAERSNGCAPGTGAVAMATVSMEGSGGEGDVPTCSTCRKTFSCAYTLRRHERTHSGEKPYTCAQCGKAFQYSHNLTRHAVVHTREKPHACKWCERRFTQSGDLYRHIRKFHAGLVGAAPGQ</sequence>
<feature type="region of interest" description="Disordered" evidence="11">
    <location>
        <begin position="42"/>
        <end position="84"/>
    </location>
</feature>
<name>A0A8C4R377_EPTBU</name>
<evidence type="ECO:0000256" key="6">
    <source>
        <dbReference type="ARBA" id="ARBA00023015"/>
    </source>
</evidence>
<proteinExistence type="predicted"/>
<dbReference type="FunFam" id="3.30.160.60:FF:000646">
    <property type="entry name" value="Myeloid zinc finger 1"/>
    <property type="match status" value="1"/>
</dbReference>
<feature type="region of interest" description="Disordered" evidence="11">
    <location>
        <begin position="142"/>
        <end position="177"/>
    </location>
</feature>
<evidence type="ECO:0000256" key="1">
    <source>
        <dbReference type="ARBA" id="ARBA00004123"/>
    </source>
</evidence>
<dbReference type="GO" id="GO:0008270">
    <property type="term" value="F:zinc ion binding"/>
    <property type="evidence" value="ECO:0007669"/>
    <property type="project" value="UniProtKB-KW"/>
</dbReference>
<feature type="compositionally biased region" description="Basic and acidic residues" evidence="11">
    <location>
        <begin position="42"/>
        <end position="55"/>
    </location>
</feature>
<keyword evidence="14" id="KW-1185">Reference proteome</keyword>
<dbReference type="PROSITE" id="PS50157">
    <property type="entry name" value="ZINC_FINGER_C2H2_2"/>
    <property type="match status" value="4"/>
</dbReference>
<dbReference type="Proteomes" id="UP000694388">
    <property type="component" value="Unplaced"/>
</dbReference>
<dbReference type="PANTHER" id="PTHR24394:SF20">
    <property type="entry name" value="ZINC FINGER AND BTB DOMAIN-CONTAINING PROTEIN 42"/>
    <property type="match status" value="1"/>
</dbReference>
<evidence type="ECO:0000256" key="10">
    <source>
        <dbReference type="PROSITE-ProRule" id="PRU00042"/>
    </source>
</evidence>
<dbReference type="Ensembl" id="ENSEBUT00000025178.1">
    <property type="protein sequence ID" value="ENSEBUP00000024602.1"/>
    <property type="gene ID" value="ENSEBUG00000015182.1"/>
</dbReference>
<evidence type="ECO:0000256" key="11">
    <source>
        <dbReference type="SAM" id="MobiDB-lite"/>
    </source>
</evidence>
<evidence type="ECO:0000256" key="2">
    <source>
        <dbReference type="ARBA" id="ARBA00022723"/>
    </source>
</evidence>
<evidence type="ECO:0000256" key="9">
    <source>
        <dbReference type="ARBA" id="ARBA00023242"/>
    </source>
</evidence>
<keyword evidence="8" id="KW-0804">Transcription</keyword>
<keyword evidence="3" id="KW-0677">Repeat</keyword>
<comment type="subcellular location">
    <subcellularLocation>
        <location evidence="1">Nucleus</location>
    </subcellularLocation>
</comment>
<dbReference type="FunFam" id="3.30.160.60:FF:000114">
    <property type="entry name" value="Zinc finger and BTB domain-containing protein 18"/>
    <property type="match status" value="1"/>
</dbReference>
<keyword evidence="5" id="KW-0862">Zinc</keyword>
<evidence type="ECO:0000259" key="12">
    <source>
        <dbReference type="PROSITE" id="PS50157"/>
    </source>
</evidence>
<feature type="domain" description="C2H2-type" evidence="12">
    <location>
        <begin position="274"/>
        <end position="301"/>
    </location>
</feature>
<keyword evidence="7" id="KW-0238">DNA-binding</keyword>
<dbReference type="SUPFAM" id="SSF57667">
    <property type="entry name" value="beta-beta-alpha zinc fingers"/>
    <property type="match status" value="2"/>
</dbReference>
<keyword evidence="6" id="KW-0805">Transcription regulation</keyword>
<evidence type="ECO:0000313" key="14">
    <source>
        <dbReference type="Proteomes" id="UP000694388"/>
    </source>
</evidence>
<dbReference type="SMART" id="SM00355">
    <property type="entry name" value="ZnF_C2H2"/>
    <property type="match status" value="4"/>
</dbReference>
<reference evidence="13" key="1">
    <citation type="submission" date="2025-08" db="UniProtKB">
        <authorList>
            <consortium name="Ensembl"/>
        </authorList>
    </citation>
    <scope>IDENTIFICATION</scope>
</reference>
<evidence type="ECO:0000256" key="5">
    <source>
        <dbReference type="ARBA" id="ARBA00022833"/>
    </source>
</evidence>
<dbReference type="InterPro" id="IPR036236">
    <property type="entry name" value="Znf_C2H2_sf"/>
</dbReference>
<feature type="domain" description="C2H2-type" evidence="12">
    <location>
        <begin position="302"/>
        <end position="329"/>
    </location>
</feature>
<dbReference type="Gene3D" id="3.30.160.60">
    <property type="entry name" value="Classic Zinc Finger"/>
    <property type="match status" value="3"/>
</dbReference>
<dbReference type="InterPro" id="IPR013087">
    <property type="entry name" value="Znf_C2H2_type"/>
</dbReference>
<evidence type="ECO:0000313" key="13">
    <source>
        <dbReference type="Ensembl" id="ENSEBUP00000024602.1"/>
    </source>
</evidence>
<dbReference type="PROSITE" id="PS00028">
    <property type="entry name" value="ZINC_FINGER_C2H2_1"/>
    <property type="match status" value="4"/>
</dbReference>
<dbReference type="PANTHER" id="PTHR24394">
    <property type="entry name" value="ZINC FINGER PROTEIN"/>
    <property type="match status" value="1"/>
</dbReference>
<protein>
    <submittedName>
        <fullName evidence="13">Zinc finger and BTB domain containing 18</fullName>
    </submittedName>
</protein>
<dbReference type="Pfam" id="PF00096">
    <property type="entry name" value="zf-C2H2"/>
    <property type="match status" value="3"/>
</dbReference>
<dbReference type="FunFam" id="3.30.160.60:FF:000096">
    <property type="entry name" value="Zinc finger and BTB domain-containing protein 18 isoform 1"/>
    <property type="match status" value="1"/>
</dbReference>
<dbReference type="GeneTree" id="ENSGT00940000155092"/>
<reference evidence="13" key="2">
    <citation type="submission" date="2025-09" db="UniProtKB">
        <authorList>
            <consortium name="Ensembl"/>
        </authorList>
    </citation>
    <scope>IDENTIFICATION</scope>
</reference>
<evidence type="ECO:0000256" key="8">
    <source>
        <dbReference type="ARBA" id="ARBA00023163"/>
    </source>
</evidence>
<keyword evidence="9" id="KW-0539">Nucleus</keyword>
<evidence type="ECO:0000256" key="4">
    <source>
        <dbReference type="ARBA" id="ARBA00022771"/>
    </source>
</evidence>
<accession>A0A8C4R377</accession>
<dbReference type="GO" id="GO:0003677">
    <property type="term" value="F:DNA binding"/>
    <property type="evidence" value="ECO:0007669"/>
    <property type="project" value="UniProtKB-KW"/>
</dbReference>
<evidence type="ECO:0000256" key="7">
    <source>
        <dbReference type="ARBA" id="ARBA00023125"/>
    </source>
</evidence>
<dbReference type="GO" id="GO:0005634">
    <property type="term" value="C:nucleus"/>
    <property type="evidence" value="ECO:0007669"/>
    <property type="project" value="UniProtKB-SubCell"/>
</dbReference>
<evidence type="ECO:0000256" key="3">
    <source>
        <dbReference type="ARBA" id="ARBA00022737"/>
    </source>
</evidence>
<keyword evidence="4 10" id="KW-0863">Zinc-finger</keyword>
<keyword evidence="2" id="KW-0479">Metal-binding</keyword>
<dbReference type="AlphaFoldDB" id="A0A8C4R377"/>